<dbReference type="AlphaFoldDB" id="A0A7D8V513"/>
<comment type="caution">
    <text evidence="2">The sequence shown here is derived from an EMBL/GenBank/DDBJ whole genome shotgun (WGS) entry which is preliminary data.</text>
</comment>
<evidence type="ECO:0000313" key="2">
    <source>
        <dbReference type="EMBL" id="TXT13638.1"/>
    </source>
</evidence>
<keyword evidence="3" id="KW-1185">Reference proteome</keyword>
<evidence type="ECO:0000256" key="1">
    <source>
        <dbReference type="SAM" id="MobiDB-lite"/>
    </source>
</evidence>
<proteinExistence type="predicted"/>
<organism evidence="2 3">
    <name type="scientific">Vanrija humicola</name>
    <name type="common">Yeast</name>
    <name type="synonym">Cryptococcus humicola</name>
    <dbReference type="NCBI Taxonomy" id="5417"/>
    <lineage>
        <taxon>Eukaryota</taxon>
        <taxon>Fungi</taxon>
        <taxon>Dikarya</taxon>
        <taxon>Basidiomycota</taxon>
        <taxon>Agaricomycotina</taxon>
        <taxon>Tremellomycetes</taxon>
        <taxon>Trichosporonales</taxon>
        <taxon>Trichosporonaceae</taxon>
        <taxon>Vanrija</taxon>
    </lineage>
</organism>
<reference evidence="2 3" key="1">
    <citation type="journal article" date="2019" name="PLoS Genet.">
        <title>Convergent evolution of linked mating-type loci in basidiomycete fungi.</title>
        <authorList>
            <person name="Sun S."/>
            <person name="Coelho M.A."/>
            <person name="Heitman J."/>
            <person name="Nowrousian M."/>
        </authorList>
    </citation>
    <scope>NUCLEOTIDE SEQUENCE [LARGE SCALE GENOMIC DNA]</scope>
    <source>
        <strain evidence="2 3">CBS 4282</strain>
    </source>
</reference>
<sequence length="245" mass="27656">MVRRRRERRPAEAAYPVQPPRRHGLVELLPLRCDPARPCAAGLAAKPPVGRPHRGQARLARPTLLQAMRPLQAAPRAPLSPVQDMCAQGESPLPMDRKLCRLLQPRPFPPLPHLGQHRHLVPPPHDDLQGVRVRQEPVPRARSLRAPLPHLQLCGVRPGVAVRQPVCHLPPVPRRQQHDDDRALGEGQGRHARAPRQACRDQVSLQHWFLGKHPVRPWRQPRSLALAPEHARLGHVVPREPGCWR</sequence>
<dbReference type="EMBL" id="QKWK01000002">
    <property type="protein sequence ID" value="TXT13638.1"/>
    <property type="molecule type" value="Genomic_DNA"/>
</dbReference>
<dbReference type="Proteomes" id="UP000473826">
    <property type="component" value="Unassembled WGS sequence"/>
</dbReference>
<protein>
    <submittedName>
        <fullName evidence="2">Uncharacterized protein</fullName>
    </submittedName>
</protein>
<evidence type="ECO:0000313" key="3">
    <source>
        <dbReference type="Proteomes" id="UP000473826"/>
    </source>
</evidence>
<gene>
    <name evidence="2" type="ORF">VHUM_01005</name>
</gene>
<accession>A0A7D8V513</accession>
<name>A0A7D8V513_VANHU</name>
<feature type="region of interest" description="Disordered" evidence="1">
    <location>
        <begin position="170"/>
        <end position="197"/>
    </location>
</feature>